<evidence type="ECO:0000313" key="4">
    <source>
        <dbReference type="Proteomes" id="UP000032046"/>
    </source>
</evidence>
<dbReference type="Pfam" id="PF13173">
    <property type="entry name" value="AAA_14"/>
    <property type="match status" value="1"/>
</dbReference>
<keyword evidence="4" id="KW-1185">Reference proteome</keyword>
<proteinExistence type="predicted"/>
<dbReference type="InterPro" id="IPR041682">
    <property type="entry name" value="AAA_14"/>
</dbReference>
<feature type="domain" description="AAA" evidence="1">
    <location>
        <begin position="19"/>
        <end position="151"/>
    </location>
</feature>
<dbReference type="AlphaFoldDB" id="A0A0D0HBX3"/>
<evidence type="ECO:0000313" key="3">
    <source>
        <dbReference type="EMBL" id="KIP61826.1"/>
    </source>
</evidence>
<protein>
    <submittedName>
        <fullName evidence="3">ATPase</fullName>
    </submittedName>
</protein>
<dbReference type="RefSeq" id="WP_042519539.1">
    <property type="nucleotide sequence ID" value="NZ_JXQK01000062.1"/>
</dbReference>
<accession>A0A0D0HBX3</accession>
<feature type="domain" description="DUF4143" evidence="2">
    <location>
        <begin position="218"/>
        <end position="382"/>
    </location>
</feature>
<sequence>MFTRIAINYLRQWAEKEERKPLVLRGARQVGKTTLVDLFAKDFEYYIYINLEEKENANLFANYSSFEDLLSGIFFKAKTTANSGRTLIFIDEIQNEPNAVQSLRYFYEKRPDLYVIAAGSLLESLMGRHISFPVGRVDYMTLHPCTFVEFLTATGYNTLAEQVSNISVPQSMHEYTLDLFKKYMIVGGLPEAVANYAKHKDFVRLNGVFNSLLSGYRDDVEKYADKPKEQDTIRYILNYGWGFAGHRIQFAKFSNSSFKSTDVSNAFRILEKTLLLELAYPQTSASFPILPDTKKSPKLLWLDTGLVNYVAGMQDDLLFSTDTDELWNGDIAEHIVAQELLGASFVFGEKRIFWVREARNSQAEVDFLLRYKSHLLPIEVKTGNNSKLRSLHLFMNESKEGVALRLWNGNMSSDNISKSSGDTFTLYNIPIYYAGQLHTFLNQLSFNPNR</sequence>
<dbReference type="EMBL" id="JXQK01000062">
    <property type="protein sequence ID" value="KIP61826.1"/>
    <property type="molecule type" value="Genomic_DNA"/>
</dbReference>
<organism evidence="3 4">
    <name type="scientific">Prevotella pectinovora</name>
    <dbReference type="NCBI Taxonomy" id="1602169"/>
    <lineage>
        <taxon>Bacteria</taxon>
        <taxon>Pseudomonadati</taxon>
        <taxon>Bacteroidota</taxon>
        <taxon>Bacteroidia</taxon>
        <taxon>Bacteroidales</taxon>
        <taxon>Prevotellaceae</taxon>
        <taxon>Prevotella</taxon>
    </lineage>
</organism>
<dbReference type="PANTHER" id="PTHR33295:SF7">
    <property type="entry name" value="ATPASE"/>
    <property type="match status" value="1"/>
</dbReference>
<dbReference type="InterPro" id="IPR027417">
    <property type="entry name" value="P-loop_NTPase"/>
</dbReference>
<dbReference type="Pfam" id="PF13635">
    <property type="entry name" value="DUF4143"/>
    <property type="match status" value="1"/>
</dbReference>
<dbReference type="Gene3D" id="3.40.50.300">
    <property type="entry name" value="P-loop containing nucleotide triphosphate hydrolases"/>
    <property type="match status" value="1"/>
</dbReference>
<dbReference type="SUPFAM" id="SSF52540">
    <property type="entry name" value="P-loop containing nucleoside triphosphate hydrolases"/>
    <property type="match status" value="1"/>
</dbReference>
<evidence type="ECO:0000259" key="1">
    <source>
        <dbReference type="Pfam" id="PF13173"/>
    </source>
</evidence>
<dbReference type="Proteomes" id="UP000032046">
    <property type="component" value="Unassembled WGS sequence"/>
</dbReference>
<dbReference type="InterPro" id="IPR025420">
    <property type="entry name" value="DUF4143"/>
</dbReference>
<dbReference type="PANTHER" id="PTHR33295">
    <property type="entry name" value="ATPASE"/>
    <property type="match status" value="1"/>
</dbReference>
<name>A0A0D0HBX3_9BACT</name>
<comment type="caution">
    <text evidence="3">The sequence shown here is derived from an EMBL/GenBank/DDBJ whole genome shotgun (WGS) entry which is preliminary data.</text>
</comment>
<gene>
    <name evidence="3" type="ORF">ST44_08675</name>
</gene>
<reference evidence="3 4" key="1">
    <citation type="submission" date="2015-01" db="EMBL/GenBank/DDBJ databases">
        <title>Comparative genomics of non-oral Prevotella species.</title>
        <authorList>
            <person name="Accetto T."/>
            <person name="Nograsek B."/>
            <person name="Avgustin G."/>
        </authorList>
    </citation>
    <scope>NUCLEOTIDE SEQUENCE [LARGE SCALE GENOMIC DNA]</scope>
    <source>
        <strain evidence="3 4">P5-119</strain>
    </source>
</reference>
<evidence type="ECO:0000259" key="2">
    <source>
        <dbReference type="Pfam" id="PF13635"/>
    </source>
</evidence>
<dbReference type="CDD" id="cd00009">
    <property type="entry name" value="AAA"/>
    <property type="match status" value="1"/>
</dbReference>